<dbReference type="RefSeq" id="WP_037455902.1">
    <property type="nucleotide sequence ID" value="NZ_AVFL01000015.1"/>
</dbReference>
<name>W9H228_9PROT</name>
<comment type="caution">
    <text evidence="1">The sequence shown here is derived from an EMBL/GenBank/DDBJ whole genome shotgun (WGS) entry which is preliminary data.</text>
</comment>
<dbReference type="InterPro" id="IPR042184">
    <property type="entry name" value="YqeY/Aim41_N"/>
</dbReference>
<dbReference type="SUPFAM" id="SSF89095">
    <property type="entry name" value="GatB/YqeY motif"/>
    <property type="match status" value="1"/>
</dbReference>
<dbReference type="PATRIC" id="fig|1385369.3.peg.4052"/>
<dbReference type="Gene3D" id="1.10.10.410">
    <property type="match status" value="1"/>
</dbReference>
<dbReference type="Proteomes" id="UP000019486">
    <property type="component" value="Unassembled WGS sequence"/>
</dbReference>
<dbReference type="InterPro" id="IPR003789">
    <property type="entry name" value="Asn/Gln_tRNA_amidoTrase-B-like"/>
</dbReference>
<dbReference type="PANTHER" id="PTHR28055">
    <property type="entry name" value="ALTERED INHERITANCE OF MITOCHONDRIA PROTEIN 41, MITOCHONDRIAL"/>
    <property type="match status" value="1"/>
</dbReference>
<protein>
    <submittedName>
        <fullName evidence="1">Aspartyl-tRNA amidotransferase subunit B</fullName>
    </submittedName>
</protein>
<dbReference type="STRING" id="1385369.N825_10330"/>
<keyword evidence="2" id="KW-1185">Reference proteome</keyword>
<reference evidence="1 2" key="1">
    <citation type="submission" date="2013-08" db="EMBL/GenBank/DDBJ databases">
        <title>The genome sequence of Skermanella stibiiresistens.</title>
        <authorList>
            <person name="Zhu W."/>
            <person name="Wang G."/>
        </authorList>
    </citation>
    <scope>NUCLEOTIDE SEQUENCE [LARGE SCALE GENOMIC DNA]</scope>
    <source>
        <strain evidence="1 2">SB22</strain>
    </source>
</reference>
<dbReference type="Gene3D" id="1.10.1510.10">
    <property type="entry name" value="Uncharacterised protein YqeY/AIM41 PF09424, N-terminal domain"/>
    <property type="match status" value="1"/>
</dbReference>
<proteinExistence type="predicted"/>
<dbReference type="PANTHER" id="PTHR28055:SF1">
    <property type="entry name" value="ALTERED INHERITANCE OF MITOCHONDRIA PROTEIN 41, MITOCHONDRIAL"/>
    <property type="match status" value="1"/>
</dbReference>
<gene>
    <name evidence="1" type="ORF">N825_10330</name>
</gene>
<dbReference type="EMBL" id="AVFL01000015">
    <property type="protein sequence ID" value="EWY38876.1"/>
    <property type="molecule type" value="Genomic_DNA"/>
</dbReference>
<evidence type="ECO:0000313" key="1">
    <source>
        <dbReference type="EMBL" id="EWY38876.1"/>
    </source>
</evidence>
<accession>W9H228</accession>
<dbReference type="Pfam" id="PF09424">
    <property type="entry name" value="YqeY"/>
    <property type="match status" value="1"/>
</dbReference>
<dbReference type="GO" id="GO:0016884">
    <property type="term" value="F:carbon-nitrogen ligase activity, with glutamine as amido-N-donor"/>
    <property type="evidence" value="ECO:0007669"/>
    <property type="project" value="InterPro"/>
</dbReference>
<dbReference type="GO" id="GO:0016740">
    <property type="term" value="F:transferase activity"/>
    <property type="evidence" value="ECO:0007669"/>
    <property type="project" value="UniProtKB-KW"/>
</dbReference>
<keyword evidence="1" id="KW-0808">Transferase</keyword>
<dbReference type="InterPro" id="IPR023168">
    <property type="entry name" value="GatB_Yqey_C_2"/>
</dbReference>
<dbReference type="InterPro" id="IPR019004">
    <property type="entry name" value="YqeY/Aim41"/>
</dbReference>
<dbReference type="AlphaFoldDB" id="W9H228"/>
<evidence type="ECO:0000313" key="2">
    <source>
        <dbReference type="Proteomes" id="UP000019486"/>
    </source>
</evidence>
<sequence>MFRSRLSEALKEAMRAKNQRAVSTLRLILAALKDRDIAARGRGITDGIDEEEILSMLQTMIKQRREAIALYEQGGRLELAEQEREEIGIIENFLPKQLGEAEIRAAVDTVIKEVGATGIKDMGRAMAELRTRYAGQMDFGKASGYVKQVLVSS</sequence>
<dbReference type="OrthoDB" id="9788127at2"/>
<organism evidence="1 2">
    <name type="scientific">Skermanella stibiiresistens SB22</name>
    <dbReference type="NCBI Taxonomy" id="1385369"/>
    <lineage>
        <taxon>Bacteria</taxon>
        <taxon>Pseudomonadati</taxon>
        <taxon>Pseudomonadota</taxon>
        <taxon>Alphaproteobacteria</taxon>
        <taxon>Rhodospirillales</taxon>
        <taxon>Azospirillaceae</taxon>
        <taxon>Skermanella</taxon>
    </lineage>
</organism>